<dbReference type="GeneID" id="99067114"/>
<dbReference type="Gene3D" id="1.10.579.10">
    <property type="entry name" value="DNA Cyclobutane Dipyrimidine Photolyase, subunit A, domain 3"/>
    <property type="match status" value="1"/>
</dbReference>
<evidence type="ECO:0000313" key="6">
    <source>
        <dbReference type="Proteomes" id="UP000271193"/>
    </source>
</evidence>
<gene>
    <name evidence="5" type="ORF">EG339_20105</name>
</gene>
<dbReference type="SUPFAM" id="SSF48173">
    <property type="entry name" value="Cryptochrome/photolyase FAD-binding domain"/>
    <property type="match status" value="1"/>
</dbReference>
<reference evidence="6" key="1">
    <citation type="submission" date="2018-11" db="EMBL/GenBank/DDBJ databases">
        <title>Proposal to divide the Flavobacteriaceae and reorganize its genera based on Amino Acid Identity values calculated from whole genome sequences.</title>
        <authorList>
            <person name="Nicholson A.C."/>
            <person name="Gulvik C.A."/>
            <person name="Whitney A.M."/>
            <person name="Humrighouse B.W."/>
            <person name="Bell M."/>
            <person name="Holmes B."/>
            <person name="Steigerwalt A.G."/>
            <person name="Villarma A."/>
            <person name="Sheth M."/>
            <person name="Batra D."/>
            <person name="Pryor J."/>
            <person name="Bernardet J.-F."/>
            <person name="Hugo C."/>
            <person name="Kampfer P."/>
            <person name="Newman J."/>
            <person name="McQuiston J.R."/>
        </authorList>
    </citation>
    <scope>NUCLEOTIDE SEQUENCE [LARGE SCALE GENOMIC DNA]</scope>
    <source>
        <strain evidence="6">G0229</strain>
    </source>
</reference>
<dbReference type="InterPro" id="IPR036134">
    <property type="entry name" value="Crypto/Photolyase_FAD-like_sf"/>
</dbReference>
<dbReference type="GO" id="GO:0003904">
    <property type="term" value="F:deoxyribodipyrimidine photo-lyase activity"/>
    <property type="evidence" value="ECO:0007669"/>
    <property type="project" value="TreeGrafter"/>
</dbReference>
<dbReference type="PANTHER" id="PTHR11455">
    <property type="entry name" value="CRYPTOCHROME"/>
    <property type="match status" value="1"/>
</dbReference>
<dbReference type="InterPro" id="IPR005101">
    <property type="entry name" value="Cryptochr/Photolyase_FAD-bd"/>
</dbReference>
<dbReference type="PANTHER" id="PTHR11455:SF2">
    <property type="entry name" value="BLUE-LIGHT PHOTORECEPTOR PHR2"/>
    <property type="match status" value="1"/>
</dbReference>
<name>A0A3G6UBW5_9FLAO</name>
<keyword evidence="1 3" id="KW-0285">Flavoprotein</keyword>
<dbReference type="InterPro" id="IPR002081">
    <property type="entry name" value="Cryptochrome/DNA_photolyase_1"/>
</dbReference>
<feature type="domain" description="Cryptochrome/DNA photolyase FAD-binding" evidence="4">
    <location>
        <begin position="3"/>
        <end position="49"/>
    </location>
</feature>
<dbReference type="Pfam" id="PF03441">
    <property type="entry name" value="FAD_binding_7"/>
    <property type="match status" value="1"/>
</dbReference>
<dbReference type="GO" id="GO:0003677">
    <property type="term" value="F:DNA binding"/>
    <property type="evidence" value="ECO:0007669"/>
    <property type="project" value="TreeGrafter"/>
</dbReference>
<proteinExistence type="predicted"/>
<protein>
    <recommendedName>
        <fullName evidence="4">Cryptochrome/DNA photolyase FAD-binding domain-containing protein</fullName>
    </recommendedName>
</protein>
<sequence>MKQDWRMAAAYFEEMLIDYDVHNNYGYWMYIAGFVHNHHNRVFNPKNRQECMPRSRIRSLWLKQ</sequence>
<evidence type="ECO:0000256" key="1">
    <source>
        <dbReference type="ARBA" id="ARBA00022630"/>
    </source>
</evidence>
<dbReference type="OrthoDB" id="9772484at2"/>
<organism evidence="5 6">
    <name type="scientific">Chryseobacterium bernardetii</name>
    <dbReference type="NCBI Taxonomy" id="1241978"/>
    <lineage>
        <taxon>Bacteria</taxon>
        <taxon>Pseudomonadati</taxon>
        <taxon>Bacteroidota</taxon>
        <taxon>Flavobacteriia</taxon>
        <taxon>Flavobacteriales</taxon>
        <taxon>Weeksellaceae</taxon>
        <taxon>Chryseobacterium group</taxon>
        <taxon>Chryseobacterium</taxon>
    </lineage>
</organism>
<evidence type="ECO:0000256" key="2">
    <source>
        <dbReference type="ARBA" id="ARBA00022827"/>
    </source>
</evidence>
<keyword evidence="2 3" id="KW-0274">FAD</keyword>
<comment type="cofactor">
    <cofactor evidence="3">
        <name>FAD</name>
        <dbReference type="ChEBI" id="CHEBI:57692"/>
    </cofactor>
    <text evidence="3">Binds 1 FAD per subunit.</text>
</comment>
<evidence type="ECO:0000313" key="5">
    <source>
        <dbReference type="EMBL" id="AZB27748.1"/>
    </source>
</evidence>
<dbReference type="KEGG" id="cben:EG339_20105"/>
<dbReference type="Proteomes" id="UP000271193">
    <property type="component" value="Chromosome"/>
</dbReference>
<dbReference type="GO" id="GO:0000719">
    <property type="term" value="P:photoreactive repair"/>
    <property type="evidence" value="ECO:0007669"/>
    <property type="project" value="TreeGrafter"/>
</dbReference>
<dbReference type="EMBL" id="CP033932">
    <property type="protein sequence ID" value="AZB27748.1"/>
    <property type="molecule type" value="Genomic_DNA"/>
</dbReference>
<dbReference type="AlphaFoldDB" id="A0A3G6UBW5"/>
<feature type="binding site" evidence="3">
    <location>
        <begin position="18"/>
        <end position="20"/>
    </location>
    <ligand>
        <name>FAD</name>
        <dbReference type="ChEBI" id="CHEBI:57692"/>
    </ligand>
</feature>
<dbReference type="RefSeq" id="WP_123871640.1">
    <property type="nucleotide sequence ID" value="NZ_CP033931.1"/>
</dbReference>
<evidence type="ECO:0000259" key="4">
    <source>
        <dbReference type="Pfam" id="PF03441"/>
    </source>
</evidence>
<keyword evidence="6" id="KW-1185">Reference proteome</keyword>
<evidence type="ECO:0000256" key="3">
    <source>
        <dbReference type="PIRSR" id="PIRSR602081-1"/>
    </source>
</evidence>
<accession>A0A3G6UBW5</accession>
<dbReference type="GO" id="GO:0071949">
    <property type="term" value="F:FAD binding"/>
    <property type="evidence" value="ECO:0007669"/>
    <property type="project" value="TreeGrafter"/>
</dbReference>